<name>A0A4V3JPC3_9LEPT</name>
<accession>A0A4V3JPC3</accession>
<dbReference type="Proteomes" id="UP000298125">
    <property type="component" value="Unassembled WGS sequence"/>
</dbReference>
<comment type="caution">
    <text evidence="2">The sequence shown here is derived from an EMBL/GenBank/DDBJ whole genome shotgun (WGS) entry which is preliminary data.</text>
</comment>
<feature type="chain" id="PRO_5020636284" description="Polyketide cyclase" evidence="1">
    <location>
        <begin position="22"/>
        <end position="182"/>
    </location>
</feature>
<keyword evidence="3" id="KW-1185">Reference proteome</keyword>
<keyword evidence="1" id="KW-0732">Signal</keyword>
<evidence type="ECO:0000313" key="2">
    <source>
        <dbReference type="EMBL" id="TGL41495.1"/>
    </source>
</evidence>
<dbReference type="OrthoDB" id="330300at2"/>
<evidence type="ECO:0008006" key="4">
    <source>
        <dbReference type="Google" id="ProtNLM"/>
    </source>
</evidence>
<organism evidence="2 3">
    <name type="scientific">Leptospira perdikensis</name>
    <dbReference type="NCBI Taxonomy" id="2484948"/>
    <lineage>
        <taxon>Bacteria</taxon>
        <taxon>Pseudomonadati</taxon>
        <taxon>Spirochaetota</taxon>
        <taxon>Spirochaetia</taxon>
        <taxon>Leptospirales</taxon>
        <taxon>Leptospiraceae</taxon>
        <taxon>Leptospira</taxon>
    </lineage>
</organism>
<feature type="signal peptide" evidence="1">
    <location>
        <begin position="1"/>
        <end position="21"/>
    </location>
</feature>
<dbReference type="AlphaFoldDB" id="A0A4V3JPC3"/>
<protein>
    <recommendedName>
        <fullName evidence="4">Polyketide cyclase</fullName>
    </recommendedName>
</protein>
<dbReference type="RefSeq" id="WP_135578169.1">
    <property type="nucleotide sequence ID" value="NZ_RQGA01000007.1"/>
</dbReference>
<reference evidence="2" key="1">
    <citation type="journal article" date="2019" name="PLoS Negl. Trop. Dis.">
        <title>Revisiting the worldwide diversity of Leptospira species in the environment.</title>
        <authorList>
            <person name="Vincent A.T."/>
            <person name="Schiettekatte O."/>
            <person name="Bourhy P."/>
            <person name="Veyrier F.J."/>
            <person name="Picardeau M."/>
        </authorList>
    </citation>
    <scope>NUCLEOTIDE SEQUENCE [LARGE SCALE GENOMIC DNA]</scope>
    <source>
        <strain evidence="2">201702692</strain>
    </source>
</reference>
<gene>
    <name evidence="2" type="ORF">EHQ49_07990</name>
</gene>
<evidence type="ECO:0000256" key="1">
    <source>
        <dbReference type="SAM" id="SignalP"/>
    </source>
</evidence>
<evidence type="ECO:0000313" key="3">
    <source>
        <dbReference type="Proteomes" id="UP000298125"/>
    </source>
</evidence>
<dbReference type="EMBL" id="RQGA01000007">
    <property type="protein sequence ID" value="TGL41495.1"/>
    <property type="molecule type" value="Genomic_DNA"/>
</dbReference>
<proteinExistence type="predicted"/>
<sequence>MNQKIYGTILLYLMVITNVQAADPIKLEIFDEEEYQIVFTDSNETNSIREYLRKVDQLEKWDRMITKFEWKNVQKIKEILPTYTAKVITPNSIRTPNVFQNTHSSQKEDYIFEFFLSPGTGGYIEYNLHRMITTNEDKVLSFIFAIKIPMTGTKEVDQETVRKILEPNRTKWIAEIKEVKIN</sequence>